<feature type="transmembrane region" description="Helical" evidence="1">
    <location>
        <begin position="12"/>
        <end position="30"/>
    </location>
</feature>
<protein>
    <submittedName>
        <fullName evidence="2">Uncharacterized protein</fullName>
    </submittedName>
</protein>
<evidence type="ECO:0000256" key="1">
    <source>
        <dbReference type="SAM" id="Phobius"/>
    </source>
</evidence>
<keyword evidence="1" id="KW-0812">Transmembrane</keyword>
<keyword evidence="1" id="KW-0472">Membrane</keyword>
<feature type="transmembrane region" description="Helical" evidence="1">
    <location>
        <begin position="65"/>
        <end position="84"/>
    </location>
</feature>
<feature type="transmembrane region" description="Helical" evidence="1">
    <location>
        <begin position="129"/>
        <end position="149"/>
    </location>
</feature>
<feature type="transmembrane region" description="Helical" evidence="1">
    <location>
        <begin position="216"/>
        <end position="236"/>
    </location>
</feature>
<accession>A0ABP8T2Y7</accession>
<evidence type="ECO:0000313" key="2">
    <source>
        <dbReference type="EMBL" id="GAA4578687.1"/>
    </source>
</evidence>
<evidence type="ECO:0000313" key="3">
    <source>
        <dbReference type="Proteomes" id="UP001500307"/>
    </source>
</evidence>
<name>A0ABP8T2Y7_9ACTN</name>
<keyword evidence="1" id="KW-1133">Transmembrane helix</keyword>
<feature type="transmembrane region" description="Helical" evidence="1">
    <location>
        <begin position="36"/>
        <end position="53"/>
    </location>
</feature>
<proteinExistence type="predicted"/>
<feature type="transmembrane region" description="Helical" evidence="1">
    <location>
        <begin position="188"/>
        <end position="209"/>
    </location>
</feature>
<feature type="transmembrane region" description="Helical" evidence="1">
    <location>
        <begin position="158"/>
        <end position="176"/>
    </location>
</feature>
<reference evidence="3" key="1">
    <citation type="journal article" date="2019" name="Int. J. Syst. Evol. Microbiol.">
        <title>The Global Catalogue of Microorganisms (GCM) 10K type strain sequencing project: providing services to taxonomists for standard genome sequencing and annotation.</title>
        <authorList>
            <consortium name="The Broad Institute Genomics Platform"/>
            <consortium name="The Broad Institute Genome Sequencing Center for Infectious Disease"/>
            <person name="Wu L."/>
            <person name="Ma J."/>
        </authorList>
    </citation>
    <scope>NUCLEOTIDE SEQUENCE [LARGE SCALE GENOMIC DNA]</scope>
    <source>
        <strain evidence="3">JCM 3175</strain>
    </source>
</reference>
<sequence length="302" mass="31289">MARSPIVRPPRVLLLVSAAATAFSVLATLVSESRAALQSGLVASAAFLGYVLLAGRAAPRVRSALATAIGLFALVMAVQLGWLAEQPMRNGWMEPFYAPLDGGGPGLSMRPLPPGILDHWRQLIDRERIAGVGLLLGVLCLAVAVRALPARHRPKRTLLARIVAALLLVVVAVDVWDSVDDAPLCGALVAGWPALLATLVAAAVLALSAGRADRRALVPLGALLVAVTAAVDLAHITASWSTWWTAADHSRDAFLQIGIAVAVGGWADVSAAVRAALAFAGPALLAIGALHASRDSDLTEPR</sequence>
<feature type="transmembrane region" description="Helical" evidence="1">
    <location>
        <begin position="271"/>
        <end position="292"/>
    </location>
</feature>
<gene>
    <name evidence="2" type="ORF">GCM10023176_55070</name>
</gene>
<keyword evidence="3" id="KW-1185">Reference proteome</keyword>
<dbReference type="EMBL" id="BAABGU010000043">
    <property type="protein sequence ID" value="GAA4578687.1"/>
    <property type="molecule type" value="Genomic_DNA"/>
</dbReference>
<organism evidence="2 3">
    <name type="scientific">Micromonospora coerulea</name>
    <dbReference type="NCBI Taxonomy" id="47856"/>
    <lineage>
        <taxon>Bacteria</taxon>
        <taxon>Bacillati</taxon>
        <taxon>Actinomycetota</taxon>
        <taxon>Actinomycetes</taxon>
        <taxon>Micromonosporales</taxon>
        <taxon>Micromonosporaceae</taxon>
        <taxon>Micromonospora</taxon>
    </lineage>
</organism>
<dbReference type="Proteomes" id="UP001500307">
    <property type="component" value="Unassembled WGS sequence"/>
</dbReference>
<comment type="caution">
    <text evidence="2">The sequence shown here is derived from an EMBL/GenBank/DDBJ whole genome shotgun (WGS) entry which is preliminary data.</text>
</comment>